<dbReference type="Gene3D" id="2.60.120.920">
    <property type="match status" value="1"/>
</dbReference>
<dbReference type="InterPro" id="IPR043136">
    <property type="entry name" value="B30.2/SPRY_sf"/>
</dbReference>
<keyword evidence="2" id="KW-0528">Neurotoxin</keyword>
<dbReference type="Ensembl" id="ENSPTXT00000025780.1">
    <property type="protein sequence ID" value="ENSPTXP00000025012.1"/>
    <property type="gene ID" value="ENSPTXG00000017439.1"/>
</dbReference>
<dbReference type="PROSITE" id="PS50089">
    <property type="entry name" value="ZF_RING_2"/>
    <property type="match status" value="1"/>
</dbReference>
<evidence type="ECO:0000259" key="9">
    <source>
        <dbReference type="PROSITE" id="PS50119"/>
    </source>
</evidence>
<dbReference type="PROSITE" id="PS50119">
    <property type="entry name" value="ZF_BBOX"/>
    <property type="match status" value="1"/>
</dbReference>
<evidence type="ECO:0000313" key="11">
    <source>
        <dbReference type="Ensembl" id="ENSPTXP00000025012.1"/>
    </source>
</evidence>
<dbReference type="SMART" id="SM00449">
    <property type="entry name" value="SPRY"/>
    <property type="match status" value="1"/>
</dbReference>
<keyword evidence="12" id="KW-1185">Reference proteome</keyword>
<reference evidence="11" key="2">
    <citation type="submission" date="2025-09" db="UniProtKB">
        <authorList>
            <consortium name="Ensembl"/>
        </authorList>
    </citation>
    <scope>IDENTIFICATION</scope>
</reference>
<feature type="domain" description="RING-type" evidence="8">
    <location>
        <begin position="14"/>
        <end position="51"/>
    </location>
</feature>
<dbReference type="PROSITE" id="PS50188">
    <property type="entry name" value="B302_SPRY"/>
    <property type="match status" value="1"/>
</dbReference>
<dbReference type="AlphaFoldDB" id="A0A670ZQG9"/>
<dbReference type="SUPFAM" id="SSF57850">
    <property type="entry name" value="RING/U-box"/>
    <property type="match status" value="1"/>
</dbReference>
<dbReference type="InterPro" id="IPR003877">
    <property type="entry name" value="SPRY_dom"/>
</dbReference>
<dbReference type="Pfam" id="PF13920">
    <property type="entry name" value="zf-C3HC4_3"/>
    <property type="match status" value="1"/>
</dbReference>
<dbReference type="GeneTree" id="ENSGT01030000234669"/>
<comment type="similarity">
    <text evidence="1">Belongs to the ohanin/vespryn family.</text>
</comment>
<sequence>MSSFLFQVHQEATCLLCLDFFEQPMVLSCGHNLCRDCLAQLGPEASCPQCRAKVEPSSACPNRALANMVRLVKKLRLSEGAQEEGSGQRLCQEHGQPLQSFCSHEKSLLCPGCLEGHQGHLLLSLPERCHLGPRNGTLSSARRPCWMASWRGLPATASLAPERAKRLRSTQPRPALPSVAQSHQSCSPVRYLLGRNFSHLVTISKKLGVECTFGFQTAALLFQSPFPPSLSVGNSKKDLRKGFAVTWADRYQNYPDVPGMFSREFCVLGYQGFNKGWHWWEVSVKEAEDNALVRGAACWAVGVAKESVCRKGTFQLSPQEGIWAVGRSVKGEMVTFSKVQQKLQWSRQRLQVSLDYEAKKVEFLDVEMEASLYTFQTGPLQGETLRPFFYLGQEGVTLKCEEYPLLKRL</sequence>
<keyword evidence="2" id="KW-0800">Toxin</keyword>
<organism evidence="11 12">
    <name type="scientific">Pseudonaja textilis</name>
    <name type="common">Eastern brown snake</name>
    <dbReference type="NCBI Taxonomy" id="8673"/>
    <lineage>
        <taxon>Eukaryota</taxon>
        <taxon>Metazoa</taxon>
        <taxon>Chordata</taxon>
        <taxon>Craniata</taxon>
        <taxon>Vertebrata</taxon>
        <taxon>Euteleostomi</taxon>
        <taxon>Lepidosauria</taxon>
        <taxon>Squamata</taxon>
        <taxon>Bifurcata</taxon>
        <taxon>Unidentata</taxon>
        <taxon>Episquamata</taxon>
        <taxon>Toxicofera</taxon>
        <taxon>Serpentes</taxon>
        <taxon>Colubroidea</taxon>
        <taxon>Elapidae</taxon>
        <taxon>Hydrophiinae</taxon>
        <taxon>Pseudonaja</taxon>
    </lineage>
</organism>
<evidence type="ECO:0000256" key="7">
    <source>
        <dbReference type="PROSITE-ProRule" id="PRU00024"/>
    </source>
</evidence>
<dbReference type="InterPro" id="IPR017907">
    <property type="entry name" value="Znf_RING_CS"/>
</dbReference>
<evidence type="ECO:0000256" key="6">
    <source>
        <dbReference type="ARBA" id="ARBA00034460"/>
    </source>
</evidence>
<proteinExistence type="inferred from homology"/>
<dbReference type="SUPFAM" id="SSF57845">
    <property type="entry name" value="B-box zinc-binding domain"/>
    <property type="match status" value="1"/>
</dbReference>
<dbReference type="InterPro" id="IPR013320">
    <property type="entry name" value="ConA-like_dom_sf"/>
</dbReference>
<dbReference type="InterPro" id="IPR013083">
    <property type="entry name" value="Znf_RING/FYVE/PHD"/>
</dbReference>
<dbReference type="OMA" id="ATHYRRM"/>
<keyword evidence="3" id="KW-0479">Metal-binding</keyword>
<keyword evidence="5" id="KW-0862">Zinc</keyword>
<evidence type="ECO:0000259" key="10">
    <source>
        <dbReference type="PROSITE" id="PS50188"/>
    </source>
</evidence>
<dbReference type="InterPro" id="IPR000315">
    <property type="entry name" value="Znf_B-box"/>
</dbReference>
<evidence type="ECO:0000259" key="8">
    <source>
        <dbReference type="PROSITE" id="PS50089"/>
    </source>
</evidence>
<dbReference type="SUPFAM" id="SSF49899">
    <property type="entry name" value="Concanavalin A-like lectins/glucanases"/>
    <property type="match status" value="1"/>
</dbReference>
<dbReference type="Pfam" id="PF00622">
    <property type="entry name" value="SPRY"/>
    <property type="match status" value="1"/>
</dbReference>
<dbReference type="PRINTS" id="PR01407">
    <property type="entry name" value="BUTYPHLNCDUF"/>
</dbReference>
<dbReference type="PANTHER" id="PTHR24103">
    <property type="entry name" value="E3 UBIQUITIN-PROTEIN LIGASE TRIM"/>
    <property type="match status" value="1"/>
</dbReference>
<evidence type="ECO:0000256" key="1">
    <source>
        <dbReference type="ARBA" id="ARBA00009651"/>
    </source>
</evidence>
<dbReference type="SMART" id="SM00184">
    <property type="entry name" value="RING"/>
    <property type="match status" value="1"/>
</dbReference>
<comment type="function">
    <text evidence="6">Neurotoxin that produces dose-dependent hypolocomotion and hyperalgesia in mice. May directly act on the central nervous system, as it is 6500-fold more potent when administered intracerebroventricularly than intraperitoneal.</text>
</comment>
<name>A0A670ZQG9_PSETE</name>
<dbReference type="InterPro" id="IPR050143">
    <property type="entry name" value="TRIM/RBCC"/>
</dbReference>
<evidence type="ECO:0000256" key="2">
    <source>
        <dbReference type="ARBA" id="ARBA00022699"/>
    </source>
</evidence>
<evidence type="ECO:0000256" key="5">
    <source>
        <dbReference type="ARBA" id="ARBA00022833"/>
    </source>
</evidence>
<dbReference type="Proteomes" id="UP000472273">
    <property type="component" value="Unplaced"/>
</dbReference>
<feature type="domain" description="B30.2/SPRY" evidence="10">
    <location>
        <begin position="204"/>
        <end position="405"/>
    </location>
</feature>
<dbReference type="InterPro" id="IPR001870">
    <property type="entry name" value="B30.2/SPRY"/>
</dbReference>
<accession>A0A670ZQG9</accession>
<dbReference type="InterPro" id="IPR003879">
    <property type="entry name" value="Butyrophylin_SPRY"/>
</dbReference>
<reference evidence="11" key="1">
    <citation type="submission" date="2025-08" db="UniProtKB">
        <authorList>
            <consortium name="Ensembl"/>
        </authorList>
    </citation>
    <scope>IDENTIFICATION</scope>
</reference>
<evidence type="ECO:0000256" key="3">
    <source>
        <dbReference type="ARBA" id="ARBA00022723"/>
    </source>
</evidence>
<dbReference type="Pfam" id="PF00643">
    <property type="entry name" value="zf-B_box"/>
    <property type="match status" value="1"/>
</dbReference>
<evidence type="ECO:0000313" key="12">
    <source>
        <dbReference type="Proteomes" id="UP000472273"/>
    </source>
</evidence>
<keyword evidence="4 7" id="KW-0863">Zinc-finger</keyword>
<dbReference type="Gene3D" id="3.30.40.10">
    <property type="entry name" value="Zinc/RING finger domain, C3HC4 (zinc finger)"/>
    <property type="match status" value="1"/>
</dbReference>
<feature type="domain" description="B box-type" evidence="9">
    <location>
        <begin position="86"/>
        <end position="125"/>
    </location>
</feature>
<dbReference type="GO" id="GO:0008270">
    <property type="term" value="F:zinc ion binding"/>
    <property type="evidence" value="ECO:0007669"/>
    <property type="project" value="UniProtKB-KW"/>
</dbReference>
<dbReference type="InterPro" id="IPR001841">
    <property type="entry name" value="Znf_RING"/>
</dbReference>
<dbReference type="Gene3D" id="3.30.160.60">
    <property type="entry name" value="Classic Zinc Finger"/>
    <property type="match status" value="1"/>
</dbReference>
<evidence type="ECO:0000256" key="4">
    <source>
        <dbReference type="ARBA" id="ARBA00022771"/>
    </source>
</evidence>
<dbReference type="PROSITE" id="PS00518">
    <property type="entry name" value="ZF_RING_1"/>
    <property type="match status" value="1"/>
</dbReference>
<protein>
    <submittedName>
        <fullName evidence="11">Uncharacterized protein</fullName>
    </submittedName>
</protein>